<evidence type="ECO:0000313" key="7">
    <source>
        <dbReference type="Proteomes" id="UP000199385"/>
    </source>
</evidence>
<dbReference type="InterPro" id="IPR010610">
    <property type="entry name" value="EryCIII-like_C"/>
</dbReference>
<dbReference type="GO" id="GO:0008194">
    <property type="term" value="F:UDP-glycosyltransferase activity"/>
    <property type="evidence" value="ECO:0007669"/>
    <property type="project" value="InterPro"/>
</dbReference>
<dbReference type="STRING" id="261654.GA0070611_2089"/>
<dbReference type="PATRIC" id="fig|261654.4.peg.2127"/>
<dbReference type="PANTHER" id="PTHR48050:SF13">
    <property type="entry name" value="STEROL 3-BETA-GLUCOSYLTRANSFERASE UGT80A2"/>
    <property type="match status" value="1"/>
</dbReference>
<organism evidence="6 7">
    <name type="scientific">Micromonospora auratinigra</name>
    <dbReference type="NCBI Taxonomy" id="261654"/>
    <lineage>
        <taxon>Bacteria</taxon>
        <taxon>Bacillati</taxon>
        <taxon>Actinomycetota</taxon>
        <taxon>Actinomycetes</taxon>
        <taxon>Micromonosporales</taxon>
        <taxon>Micromonosporaceae</taxon>
        <taxon>Micromonospora</taxon>
    </lineage>
</organism>
<dbReference type="AlphaFoldDB" id="A0A1A8ZFX5"/>
<feature type="domain" description="Erythromycin biosynthesis protein CIII-like C-terminal" evidence="4">
    <location>
        <begin position="268"/>
        <end position="404"/>
    </location>
</feature>
<evidence type="ECO:0000256" key="2">
    <source>
        <dbReference type="ARBA" id="ARBA00022676"/>
    </source>
</evidence>
<dbReference type="Proteomes" id="UP000199385">
    <property type="component" value="Chromosome I"/>
</dbReference>
<dbReference type="InterPro" id="IPR002213">
    <property type="entry name" value="UDP_glucos_trans"/>
</dbReference>
<name>A0A1A8ZFX5_9ACTN</name>
<dbReference type="RefSeq" id="WP_091661575.1">
    <property type="nucleotide sequence ID" value="NZ_LT594323.1"/>
</dbReference>
<dbReference type="GO" id="GO:0017000">
    <property type="term" value="P:antibiotic biosynthetic process"/>
    <property type="evidence" value="ECO:0007669"/>
    <property type="project" value="UniProtKB-ARBA"/>
</dbReference>
<dbReference type="InterPro" id="IPR048284">
    <property type="entry name" value="EryCIII-like_N"/>
</dbReference>
<proteinExistence type="inferred from homology"/>
<dbReference type="Pfam" id="PF21036">
    <property type="entry name" value="EryCIII-like_N"/>
    <property type="match status" value="2"/>
</dbReference>
<evidence type="ECO:0000259" key="5">
    <source>
        <dbReference type="Pfam" id="PF21036"/>
    </source>
</evidence>
<dbReference type="GO" id="GO:0016758">
    <property type="term" value="F:hexosyltransferase activity"/>
    <property type="evidence" value="ECO:0007669"/>
    <property type="project" value="UniProtKB-ARBA"/>
</dbReference>
<dbReference type="InterPro" id="IPR050426">
    <property type="entry name" value="Glycosyltransferase_28"/>
</dbReference>
<keyword evidence="7" id="KW-1185">Reference proteome</keyword>
<reference evidence="7" key="1">
    <citation type="submission" date="2016-06" db="EMBL/GenBank/DDBJ databases">
        <authorList>
            <person name="Varghese N."/>
            <person name="Submissions Spin"/>
        </authorList>
    </citation>
    <scope>NUCLEOTIDE SEQUENCE [LARGE SCALE GENOMIC DNA]</scope>
    <source>
        <strain evidence="7">DSM 44815</strain>
    </source>
</reference>
<sequence>MRVLFTASNWPGHWFCMVPLGWALQAAGHEVRVACPPAQADGVTRAGLTPVPVLRSPDMMTMTRMMAYGEAVTGDRRLPGLPLHPFTGEPVARLDDFDFDTEGPRYWARCGEEIAASYDGAVAYARQWRPDLVCHDLMTPEGAAAAELVGATAVYHPPGLFGTRETEPGVDLGDGDPSGSFPRLGLAPWHNGRIRYALDTTPESALPPFGDTVRLPLRYVPYNGPGELPDWALRPGPRPRVAVLWGGSAVGSAGQVPVLHTAVRTALEAGAEVVLTTGREQVAALGGLPDGVRVLDRFPLHLLLETSTAIVHHGSVNCLMTAAAAGVPQLALPLNDEQIAVSRRLAGSGAVTALPALAAGVDEVATGVKRLLHDDGPRDAARRVYDEIAAQPSPAAVVATLEELAARH</sequence>
<evidence type="ECO:0000256" key="3">
    <source>
        <dbReference type="ARBA" id="ARBA00022679"/>
    </source>
</evidence>
<keyword evidence="2" id="KW-0328">Glycosyltransferase</keyword>
<evidence type="ECO:0000313" key="6">
    <source>
        <dbReference type="EMBL" id="SBT42771.1"/>
    </source>
</evidence>
<evidence type="ECO:0000256" key="1">
    <source>
        <dbReference type="ARBA" id="ARBA00006962"/>
    </source>
</evidence>
<gene>
    <name evidence="6" type="ORF">GA0070611_2089</name>
</gene>
<feature type="domain" description="Erythromycin biosynthesis protein CIII-like N-terminal" evidence="5">
    <location>
        <begin position="22"/>
        <end position="65"/>
    </location>
</feature>
<comment type="similarity">
    <text evidence="1">Belongs to the glycosyltransferase 28 family.</text>
</comment>
<protein>
    <submittedName>
        <fullName evidence="6">UDP:flavonoid glycosyltransferase YjiC, YdhE family</fullName>
    </submittedName>
</protein>
<dbReference type="EMBL" id="LT594323">
    <property type="protein sequence ID" value="SBT42771.1"/>
    <property type="molecule type" value="Genomic_DNA"/>
</dbReference>
<feature type="domain" description="Erythromycin biosynthesis protein CIII-like N-terminal" evidence="5">
    <location>
        <begin position="119"/>
        <end position="243"/>
    </location>
</feature>
<evidence type="ECO:0000259" key="4">
    <source>
        <dbReference type="Pfam" id="PF06722"/>
    </source>
</evidence>
<dbReference type="Pfam" id="PF06722">
    <property type="entry name" value="EryCIII-like_C"/>
    <property type="match status" value="1"/>
</dbReference>
<keyword evidence="3 6" id="KW-0808">Transferase</keyword>
<dbReference type="CDD" id="cd03784">
    <property type="entry name" value="GT1_Gtf-like"/>
    <property type="match status" value="1"/>
</dbReference>
<dbReference type="SUPFAM" id="SSF53756">
    <property type="entry name" value="UDP-Glycosyltransferase/glycogen phosphorylase"/>
    <property type="match status" value="1"/>
</dbReference>
<dbReference type="OrthoDB" id="5488434at2"/>
<accession>A0A1A8ZFX5</accession>
<dbReference type="Gene3D" id="3.40.50.2000">
    <property type="entry name" value="Glycogen Phosphorylase B"/>
    <property type="match status" value="2"/>
</dbReference>
<dbReference type="PANTHER" id="PTHR48050">
    <property type="entry name" value="STEROL 3-BETA-GLUCOSYLTRANSFERASE"/>
    <property type="match status" value="1"/>
</dbReference>